<dbReference type="GO" id="GO:0042597">
    <property type="term" value="C:periplasmic space"/>
    <property type="evidence" value="ECO:0007669"/>
    <property type="project" value="UniProtKB-SubCell"/>
</dbReference>
<dbReference type="PANTHER" id="PTHR35936">
    <property type="entry name" value="MEMBRANE-BOUND LYTIC MUREIN TRANSGLYCOSYLASE F"/>
    <property type="match status" value="1"/>
</dbReference>
<proteinExistence type="predicted"/>
<evidence type="ECO:0000256" key="3">
    <source>
        <dbReference type="SAM" id="SignalP"/>
    </source>
</evidence>
<dbReference type="SMART" id="SM00062">
    <property type="entry name" value="PBPb"/>
    <property type="match status" value="1"/>
</dbReference>
<evidence type="ECO:0000313" key="5">
    <source>
        <dbReference type="EMBL" id="ANP90268.1"/>
    </source>
</evidence>
<feature type="domain" description="Solute-binding protein family 3/N-terminal" evidence="4">
    <location>
        <begin position="26"/>
        <end position="256"/>
    </location>
</feature>
<protein>
    <submittedName>
        <fullName evidence="5">Amino acid ABC transporter</fullName>
    </submittedName>
</protein>
<evidence type="ECO:0000256" key="1">
    <source>
        <dbReference type="ARBA" id="ARBA00004418"/>
    </source>
</evidence>
<dbReference type="Gene3D" id="3.40.190.10">
    <property type="entry name" value="Periplasmic binding protein-like II"/>
    <property type="match status" value="2"/>
</dbReference>
<geneLocation type="plasmid" evidence="5 6">
    <name>unnamed7</name>
</geneLocation>
<dbReference type="AlphaFoldDB" id="A0A1B1CKI8"/>
<organism evidence="5 6">
    <name type="scientific">Rhizobium leguminosarum</name>
    <dbReference type="NCBI Taxonomy" id="384"/>
    <lineage>
        <taxon>Bacteria</taxon>
        <taxon>Pseudomonadati</taxon>
        <taxon>Pseudomonadota</taxon>
        <taxon>Alphaproteobacteria</taxon>
        <taxon>Hyphomicrobiales</taxon>
        <taxon>Rhizobiaceae</taxon>
        <taxon>Rhizobium/Agrobacterium group</taxon>
        <taxon>Rhizobium</taxon>
    </lineage>
</organism>
<reference evidence="5 6" key="1">
    <citation type="submission" date="2016-06" db="EMBL/GenBank/DDBJ databases">
        <title>Microsymbionts genomes from the relict species Vavilovia formosa.</title>
        <authorList>
            <person name="Chirak E."/>
            <person name="Kimeklis A."/>
            <person name="Andronov E."/>
        </authorList>
    </citation>
    <scope>NUCLEOTIDE SEQUENCE [LARGE SCALE GENOMIC DNA]</scope>
    <source>
        <strain evidence="5 6">Vaf10</strain>
        <plasmid evidence="6">Plasmid unnamed7</plasmid>
    </source>
</reference>
<gene>
    <name evidence="5" type="ORF">BA011_40610</name>
</gene>
<name>A0A1B1CKI8_RHILE</name>
<dbReference type="SUPFAM" id="SSF53850">
    <property type="entry name" value="Periplasmic binding protein-like II"/>
    <property type="match status" value="1"/>
</dbReference>
<dbReference type="Proteomes" id="UP000092691">
    <property type="component" value="Plasmid unnamed7"/>
</dbReference>
<keyword evidence="2 3" id="KW-0732">Signal</keyword>
<dbReference type="InterPro" id="IPR001638">
    <property type="entry name" value="Solute-binding_3/MltF_N"/>
</dbReference>
<keyword evidence="5" id="KW-0614">Plasmid</keyword>
<evidence type="ECO:0000313" key="6">
    <source>
        <dbReference type="Proteomes" id="UP000092691"/>
    </source>
</evidence>
<feature type="chain" id="PRO_5008521073" evidence="3">
    <location>
        <begin position="23"/>
        <end position="260"/>
    </location>
</feature>
<dbReference type="PANTHER" id="PTHR35936:SF17">
    <property type="entry name" value="ARGININE-BINDING EXTRACELLULAR PROTEIN ARTP"/>
    <property type="match status" value="1"/>
</dbReference>
<dbReference type="RefSeq" id="WP_065283749.1">
    <property type="nucleotide sequence ID" value="NZ_CP016288.1"/>
</dbReference>
<dbReference type="Pfam" id="PF00497">
    <property type="entry name" value="SBP_bac_3"/>
    <property type="match status" value="1"/>
</dbReference>
<comment type="subcellular location">
    <subcellularLocation>
        <location evidence="1">Periplasm</location>
    </subcellularLocation>
</comment>
<accession>A0A1B1CKI8</accession>
<evidence type="ECO:0000256" key="2">
    <source>
        <dbReference type="ARBA" id="ARBA00022729"/>
    </source>
</evidence>
<dbReference type="OrthoDB" id="9807134at2"/>
<dbReference type="EMBL" id="CP016288">
    <property type="protein sequence ID" value="ANP90268.1"/>
    <property type="molecule type" value="Genomic_DNA"/>
</dbReference>
<evidence type="ECO:0000259" key="4">
    <source>
        <dbReference type="SMART" id="SM00062"/>
    </source>
</evidence>
<feature type="signal peptide" evidence="3">
    <location>
        <begin position="1"/>
        <end position="22"/>
    </location>
</feature>
<sequence>MKYTLKTIAVLAAITISSICGAAAEQVRVGFAAEPYPPFASPDASGNWEGWEVDFMKAMCSEAKLDCVISAIPYDGLIPALTASKIDIIIASVTITDKRKQTIDFSDYYYKTEAGLLTAKGSDLQVTPEGLAGKTIGVQSGSIHEAYATKHFVPAGAELKTYLTGDESFNDLASGRVDAVQADVIALDAYLKSDQGKDCCELRGKVQADASVLGNGIGVGLRKGDEDLKVKINAAIKAIRANGVYDKFSKKYFDFDVYGG</sequence>